<dbReference type="Proteomes" id="UP001374584">
    <property type="component" value="Unassembled WGS sequence"/>
</dbReference>
<name>A0AAN9NVP9_PHACN</name>
<accession>A0AAN9NVP9</accession>
<comment type="caution">
    <text evidence="1">The sequence shown here is derived from an EMBL/GenBank/DDBJ whole genome shotgun (WGS) entry which is preliminary data.</text>
</comment>
<sequence>MMGLIKGLSCLPFGLPIINLSASWSKALAEFLYLSPRASHPHLLEVSLGDLVTQDKQRYPRRFTKISSVRIVLLFLKT</sequence>
<organism evidence="1 2">
    <name type="scientific">Phaseolus coccineus</name>
    <name type="common">Scarlet runner bean</name>
    <name type="synonym">Phaseolus multiflorus</name>
    <dbReference type="NCBI Taxonomy" id="3886"/>
    <lineage>
        <taxon>Eukaryota</taxon>
        <taxon>Viridiplantae</taxon>
        <taxon>Streptophyta</taxon>
        <taxon>Embryophyta</taxon>
        <taxon>Tracheophyta</taxon>
        <taxon>Spermatophyta</taxon>
        <taxon>Magnoliopsida</taxon>
        <taxon>eudicotyledons</taxon>
        <taxon>Gunneridae</taxon>
        <taxon>Pentapetalae</taxon>
        <taxon>rosids</taxon>
        <taxon>fabids</taxon>
        <taxon>Fabales</taxon>
        <taxon>Fabaceae</taxon>
        <taxon>Papilionoideae</taxon>
        <taxon>50 kb inversion clade</taxon>
        <taxon>NPAAA clade</taxon>
        <taxon>indigoferoid/millettioid clade</taxon>
        <taxon>Phaseoleae</taxon>
        <taxon>Phaseolus</taxon>
    </lineage>
</organism>
<dbReference type="EMBL" id="JAYMYR010000002">
    <property type="protein sequence ID" value="KAK7377379.1"/>
    <property type="molecule type" value="Genomic_DNA"/>
</dbReference>
<evidence type="ECO:0000313" key="2">
    <source>
        <dbReference type="Proteomes" id="UP001374584"/>
    </source>
</evidence>
<protein>
    <submittedName>
        <fullName evidence="1">Uncharacterized protein</fullName>
    </submittedName>
</protein>
<gene>
    <name evidence="1" type="ORF">VNO80_02803</name>
</gene>
<dbReference type="AlphaFoldDB" id="A0AAN9NVP9"/>
<proteinExistence type="predicted"/>
<keyword evidence="2" id="KW-1185">Reference proteome</keyword>
<evidence type="ECO:0000313" key="1">
    <source>
        <dbReference type="EMBL" id="KAK7377379.1"/>
    </source>
</evidence>
<reference evidence="1 2" key="1">
    <citation type="submission" date="2024-01" db="EMBL/GenBank/DDBJ databases">
        <title>The genomes of 5 underutilized Papilionoideae crops provide insights into root nodulation and disease resistanc.</title>
        <authorList>
            <person name="Jiang F."/>
        </authorList>
    </citation>
    <scope>NUCLEOTIDE SEQUENCE [LARGE SCALE GENOMIC DNA]</scope>
    <source>
        <strain evidence="1">JINMINGXINNONG_FW02</strain>
        <tissue evidence="1">Leaves</tissue>
    </source>
</reference>